<dbReference type="EMBL" id="RRVG01000040">
    <property type="protein sequence ID" value="RRL40527.1"/>
    <property type="molecule type" value="Genomic_DNA"/>
</dbReference>
<dbReference type="InterPro" id="IPR018880">
    <property type="entry name" value="Phage_P4_Ash"/>
</dbReference>
<dbReference type="AlphaFoldDB" id="A0A0J2C135"/>
<accession>A0A0J2C135</accession>
<reference evidence="2 5" key="1">
    <citation type="journal article" date="2018" name="Genome Biol.">
        <title>SKESA: strategic k-mer extension for scrupulous assemblies.</title>
        <authorList>
            <person name="Souvorov A."/>
            <person name="Agarwala R."/>
            <person name="Lipman D.J."/>
        </authorList>
    </citation>
    <scope>NUCLEOTIDE SEQUENCE [LARGE SCALE GENOMIC DNA]</scope>
    <source>
        <strain evidence="2">Ecoli[ST-405]</strain>
        <strain evidence="5">ecoli[ST-405]</strain>
    </source>
</reference>
<evidence type="ECO:0000313" key="2">
    <source>
        <dbReference type="EMBL" id="HAJ5807562.1"/>
    </source>
</evidence>
<dbReference type="EMBL" id="ABKSHZ030000015">
    <property type="protein sequence ID" value="EMM9723880.1"/>
    <property type="molecule type" value="Genomic_DNA"/>
</dbReference>
<sequence length="284" mass="31927">MLNVAIENQNGWNYSAPAPHKTGAGRGNPEFNQAHNRAQAVFLCVKHSHIQIMVGRAGQLQGWPDSWLTGISTPVRLTTLMVVENLGGELLILNQEAAIMATIPTLSHPDVTIENGRAVTTSVAVAEFFRKMHKDVLRKIETLECSEDFNERNFTPVTYTDAKGEKRPMYQITKNGFVFLVMGFTGKKAATFKEAYIAEFDRMEEELRQNNAPSPDKMIHGDGRTLVIRLDEHGNIKFTETVPDGAMVCTLDTFRFYLEKQGWTLVNRSAIKNMTVEQLLKIHC</sequence>
<dbReference type="RefSeq" id="WP_000935596.1">
    <property type="nucleotide sequence ID" value="NZ_AP019803.1"/>
</dbReference>
<reference evidence="2" key="3">
    <citation type="submission" date="2019-11" db="EMBL/GenBank/DDBJ databases">
        <authorList>
            <consortium name="NCBI Pathogen Detection Project"/>
        </authorList>
    </citation>
    <scope>NUCLEOTIDE SEQUENCE</scope>
    <source>
        <strain evidence="2">Ecoli[ST-405]</strain>
    </source>
</reference>
<evidence type="ECO:0000313" key="5">
    <source>
        <dbReference type="Proteomes" id="UP000842519"/>
    </source>
</evidence>
<reference evidence="1" key="4">
    <citation type="submission" date="2024-02" db="EMBL/GenBank/DDBJ databases">
        <authorList>
            <consortium name="Clinical and Environmental Microbiology Branch: Whole genome sequencing antimicrobial resistance pathogens in the healthcare setting"/>
        </authorList>
    </citation>
    <scope>NUCLEOTIDE SEQUENCE</scope>
    <source>
        <strain evidence="1">2023QG-00028</strain>
    </source>
</reference>
<gene>
    <name evidence="3" type="ORF">DU321_23065</name>
    <name evidence="2" type="ORF">HLZ39_24240</name>
    <name evidence="1" type="ORF">PWL68_004061</name>
</gene>
<protein>
    <submittedName>
        <fullName evidence="1 3">Transcriptional regulator</fullName>
    </submittedName>
</protein>
<comment type="caution">
    <text evidence="3">The sequence shown here is derived from an EMBL/GenBank/DDBJ whole genome shotgun (WGS) entry which is preliminary data.</text>
</comment>
<dbReference type="Pfam" id="PF10554">
    <property type="entry name" value="Phage_ASH"/>
    <property type="match status" value="1"/>
</dbReference>
<dbReference type="Pfam" id="PF09669">
    <property type="entry name" value="Phage_pRha"/>
    <property type="match status" value="1"/>
</dbReference>
<dbReference type="EMBL" id="DABGKQ010000080">
    <property type="protein sequence ID" value="HAJ5807562.1"/>
    <property type="molecule type" value="Genomic_DNA"/>
</dbReference>
<reference evidence="3 4" key="2">
    <citation type="submission" date="2018-11" db="EMBL/GenBank/DDBJ databases">
        <title>E. coli isolates of the female bladder.</title>
        <authorList>
            <person name="Garretto A."/>
            <person name="Miller-Ensminger T."/>
            <person name="Wolfe A.J."/>
            <person name="Putonti C."/>
        </authorList>
    </citation>
    <scope>NUCLEOTIDE SEQUENCE [LARGE SCALE GENOMIC DNA]</scope>
    <source>
        <strain evidence="3 4">UMB1727</strain>
    </source>
</reference>
<dbReference type="Proteomes" id="UP000272662">
    <property type="component" value="Unassembled WGS sequence"/>
</dbReference>
<evidence type="ECO:0000313" key="1">
    <source>
        <dbReference type="EMBL" id="EMM9723880.1"/>
    </source>
</evidence>
<dbReference type="NCBIfam" id="TIGR02681">
    <property type="entry name" value="phage_pRha"/>
    <property type="match status" value="1"/>
</dbReference>
<name>A0A0J2C135_ECOLX</name>
<proteinExistence type="predicted"/>
<dbReference type="InterPro" id="IPR014054">
    <property type="entry name" value="Phage_regulatory_Rha"/>
</dbReference>
<evidence type="ECO:0000313" key="3">
    <source>
        <dbReference type="EMBL" id="RRL40527.1"/>
    </source>
</evidence>
<organism evidence="3 4">
    <name type="scientific">Escherichia coli</name>
    <dbReference type="NCBI Taxonomy" id="562"/>
    <lineage>
        <taxon>Bacteria</taxon>
        <taxon>Pseudomonadati</taxon>
        <taxon>Pseudomonadota</taxon>
        <taxon>Gammaproteobacteria</taxon>
        <taxon>Enterobacterales</taxon>
        <taxon>Enterobacteriaceae</taxon>
        <taxon>Escherichia</taxon>
    </lineage>
</organism>
<dbReference type="Proteomes" id="UP000842519">
    <property type="component" value="Unassembled WGS sequence"/>
</dbReference>
<evidence type="ECO:0000313" key="4">
    <source>
        <dbReference type="Proteomes" id="UP000272662"/>
    </source>
</evidence>